<feature type="compositionally biased region" description="Basic and acidic residues" evidence="1">
    <location>
        <begin position="437"/>
        <end position="449"/>
    </location>
</feature>
<feature type="region of interest" description="Disordered" evidence="1">
    <location>
        <begin position="280"/>
        <end position="467"/>
    </location>
</feature>
<feature type="region of interest" description="Disordered" evidence="1">
    <location>
        <begin position="235"/>
        <end position="262"/>
    </location>
</feature>
<dbReference type="Gene3D" id="1.10.10.60">
    <property type="entry name" value="Homeodomain-like"/>
    <property type="match status" value="1"/>
</dbReference>
<feature type="domain" description="HTH myb-type" evidence="3">
    <location>
        <begin position="621"/>
        <end position="662"/>
    </location>
</feature>
<dbReference type="Proteomes" id="UP001174934">
    <property type="component" value="Unassembled WGS sequence"/>
</dbReference>
<feature type="region of interest" description="Disordered" evidence="1">
    <location>
        <begin position="570"/>
        <end position="628"/>
    </location>
</feature>
<organism evidence="4 5">
    <name type="scientific">Bombardia bombarda</name>
    <dbReference type="NCBI Taxonomy" id="252184"/>
    <lineage>
        <taxon>Eukaryota</taxon>
        <taxon>Fungi</taxon>
        <taxon>Dikarya</taxon>
        <taxon>Ascomycota</taxon>
        <taxon>Pezizomycotina</taxon>
        <taxon>Sordariomycetes</taxon>
        <taxon>Sordariomycetidae</taxon>
        <taxon>Sordariales</taxon>
        <taxon>Lasiosphaeriaceae</taxon>
        <taxon>Bombardia</taxon>
    </lineage>
</organism>
<dbReference type="PROSITE" id="PS50090">
    <property type="entry name" value="MYB_LIKE"/>
    <property type="match status" value="1"/>
</dbReference>
<feature type="compositionally biased region" description="Basic and acidic residues" evidence="1">
    <location>
        <begin position="385"/>
        <end position="394"/>
    </location>
</feature>
<dbReference type="PROSITE" id="PS51294">
    <property type="entry name" value="HTH_MYB"/>
    <property type="match status" value="1"/>
</dbReference>
<name>A0AA39X7N6_9PEZI</name>
<evidence type="ECO:0000313" key="5">
    <source>
        <dbReference type="Proteomes" id="UP001174934"/>
    </source>
</evidence>
<proteinExistence type="predicted"/>
<keyword evidence="5" id="KW-1185">Reference proteome</keyword>
<protein>
    <recommendedName>
        <fullName evidence="6">Myb-like domain-containing protein</fullName>
    </recommendedName>
</protein>
<feature type="compositionally biased region" description="Polar residues" evidence="1">
    <location>
        <begin position="243"/>
        <end position="262"/>
    </location>
</feature>
<dbReference type="Pfam" id="PF00249">
    <property type="entry name" value="Myb_DNA-binding"/>
    <property type="match status" value="1"/>
</dbReference>
<feature type="compositionally biased region" description="Acidic residues" evidence="1">
    <location>
        <begin position="583"/>
        <end position="602"/>
    </location>
</feature>
<dbReference type="AlphaFoldDB" id="A0AA39X7N6"/>
<evidence type="ECO:0000256" key="1">
    <source>
        <dbReference type="SAM" id="MobiDB-lite"/>
    </source>
</evidence>
<evidence type="ECO:0000259" key="2">
    <source>
        <dbReference type="PROSITE" id="PS50090"/>
    </source>
</evidence>
<comment type="caution">
    <text evidence="4">The sequence shown here is derived from an EMBL/GenBank/DDBJ whole genome shotgun (WGS) entry which is preliminary data.</text>
</comment>
<feature type="compositionally biased region" description="Basic residues" evidence="1">
    <location>
        <begin position="364"/>
        <end position="373"/>
    </location>
</feature>
<dbReference type="InterPro" id="IPR001005">
    <property type="entry name" value="SANT/Myb"/>
</dbReference>
<feature type="domain" description="Myb-like" evidence="2">
    <location>
        <begin position="614"/>
        <end position="662"/>
    </location>
</feature>
<feature type="compositionally biased region" description="Polar residues" evidence="1">
    <location>
        <begin position="322"/>
        <end position="334"/>
    </location>
</feature>
<evidence type="ECO:0000259" key="3">
    <source>
        <dbReference type="PROSITE" id="PS51294"/>
    </source>
</evidence>
<sequence>MIIPNTTQPGTGLLNFRPPPKKVRASRAKFKADPTKQLLSLHRTGATPPQNCQIPPSGVVGDGSHVLGDQMFGFDSFGQIDLLGANAWSDECLSYNEDWMAPAWTPLSPAGEGWSDEVLDPPPLKFIAGQPYLTGSKGEAITAYIDNVSTQHELHFTAPSKALNLTPLLNLPELAEEWRLHTGPLPPQSLCQIAPAATTGVQSSSPTHQNGQGMVQPSAHRVKAEQHCRNTRRYTDTRIPGQHGNTNVWNMTNTPESQSSASKITNNVVKPISVSAPAPFYFQLPSPQPTEQTSQHETSPPKTPPPTATLSATPNGPRRSTRVNTVATKSSHQQLGPEKPGSQKRLYVEINADGDAMNDGRGTRTAKRPRLRAVHSSTPAGRAAHPLDKRRPERWSPLPTEDEPGNMTPTKPLCQPLTRTLAESPGANQQELARPQSRRDSTPRGDNRKVHGHGQLQGPPARPAKPIDLETSREIPTDDCRACGFRAEHLFQLTEMAWRWIPKDDASFEALFESDFGFSDTDKSAIMLRLCLGSIRDYAREMATVRRQPGHPLQPTMTLPEYTETEKINDTISSQSDSLSDASNDDDGDDLSEGTETDGDSDITDRVGSKRNSQARGRAPRWSPLEERRLRSYVKENKDWSWIAGQLGRTENAVKQHWGKMS</sequence>
<dbReference type="CDD" id="cd00167">
    <property type="entry name" value="SANT"/>
    <property type="match status" value="1"/>
</dbReference>
<dbReference type="SUPFAM" id="SSF46689">
    <property type="entry name" value="Homeodomain-like"/>
    <property type="match status" value="1"/>
</dbReference>
<feature type="compositionally biased region" description="Low complexity" evidence="1">
    <location>
        <begin position="570"/>
        <end position="582"/>
    </location>
</feature>
<evidence type="ECO:0000313" key="4">
    <source>
        <dbReference type="EMBL" id="KAK0628690.1"/>
    </source>
</evidence>
<evidence type="ECO:0008006" key="6">
    <source>
        <dbReference type="Google" id="ProtNLM"/>
    </source>
</evidence>
<accession>A0AA39X7N6</accession>
<dbReference type="InterPro" id="IPR009057">
    <property type="entry name" value="Homeodomain-like_sf"/>
</dbReference>
<dbReference type="EMBL" id="JAULSR010000002">
    <property type="protein sequence ID" value="KAK0628690.1"/>
    <property type="molecule type" value="Genomic_DNA"/>
</dbReference>
<dbReference type="InterPro" id="IPR017930">
    <property type="entry name" value="Myb_dom"/>
</dbReference>
<reference evidence="4" key="1">
    <citation type="submission" date="2023-06" db="EMBL/GenBank/DDBJ databases">
        <title>Genome-scale phylogeny and comparative genomics of the fungal order Sordariales.</title>
        <authorList>
            <consortium name="Lawrence Berkeley National Laboratory"/>
            <person name="Hensen N."/>
            <person name="Bonometti L."/>
            <person name="Westerberg I."/>
            <person name="Brannstrom I.O."/>
            <person name="Guillou S."/>
            <person name="Cros-Aarteil S."/>
            <person name="Calhoun S."/>
            <person name="Haridas S."/>
            <person name="Kuo A."/>
            <person name="Mondo S."/>
            <person name="Pangilinan J."/>
            <person name="Riley R."/>
            <person name="LaButti K."/>
            <person name="Andreopoulos B."/>
            <person name="Lipzen A."/>
            <person name="Chen C."/>
            <person name="Yanf M."/>
            <person name="Daum C."/>
            <person name="Ng V."/>
            <person name="Clum A."/>
            <person name="Steindorff A."/>
            <person name="Ohm R."/>
            <person name="Martin F."/>
            <person name="Silar P."/>
            <person name="Natvig D."/>
            <person name="Lalanne C."/>
            <person name="Gautier V."/>
            <person name="Ament-velasquez S.L."/>
            <person name="Kruys A."/>
            <person name="Hutchinson M.I."/>
            <person name="Powell A.J."/>
            <person name="Barry K."/>
            <person name="Miller A.N."/>
            <person name="Grigoriev I.V."/>
            <person name="Debuchy R."/>
            <person name="Gladieux P."/>
            <person name="Thoren M.H."/>
            <person name="Johannesson H."/>
        </authorList>
    </citation>
    <scope>NUCLEOTIDE SEQUENCE</scope>
    <source>
        <strain evidence="4">SMH3391-2</strain>
    </source>
</reference>
<gene>
    <name evidence="4" type="ORF">B0T17DRAFT_163273</name>
</gene>